<evidence type="ECO:0000256" key="2">
    <source>
        <dbReference type="ARBA" id="ARBA00004496"/>
    </source>
</evidence>
<evidence type="ECO:0000256" key="3">
    <source>
        <dbReference type="ARBA" id="ARBA00010088"/>
    </source>
</evidence>
<dbReference type="PRINTS" id="PR00793">
    <property type="entry name" value="PROAMNOPTASE"/>
</dbReference>
<dbReference type="RefSeq" id="WP_285765274.1">
    <property type="nucleotide sequence ID" value="NZ_BSYJ01000007.1"/>
</dbReference>
<keyword evidence="11" id="KW-0732">Signal</keyword>
<evidence type="ECO:0000313" key="14">
    <source>
        <dbReference type="Proteomes" id="UP001224392"/>
    </source>
</evidence>
<dbReference type="PANTHER" id="PTHR43722:SF1">
    <property type="entry name" value="PROLINE IMINOPEPTIDASE"/>
    <property type="match status" value="1"/>
</dbReference>
<evidence type="ECO:0000313" key="13">
    <source>
        <dbReference type="EMBL" id="GMG88666.1"/>
    </source>
</evidence>
<comment type="subcellular location">
    <subcellularLocation>
        <location evidence="2">Cytoplasm</location>
    </subcellularLocation>
</comment>
<evidence type="ECO:0000256" key="4">
    <source>
        <dbReference type="ARBA" id="ARBA00012568"/>
    </source>
</evidence>
<keyword evidence="6" id="KW-0031">Aminopeptidase</keyword>
<dbReference type="PANTHER" id="PTHR43722">
    <property type="entry name" value="PROLINE IMINOPEPTIDASE"/>
    <property type="match status" value="1"/>
</dbReference>
<dbReference type="InterPro" id="IPR005944">
    <property type="entry name" value="Pro_iminopeptidase"/>
</dbReference>
<dbReference type="Gene3D" id="3.40.50.1820">
    <property type="entry name" value="alpha/beta hydrolase"/>
    <property type="match status" value="1"/>
</dbReference>
<reference evidence="13 14" key="1">
    <citation type="submission" date="2023-04" db="EMBL/GenBank/DDBJ databases">
        <title>Marinobulbifer ophiurae gen. nov., sp. Nov., isolate from tissue of brittle star Ophioplocus japonicus.</title>
        <authorList>
            <person name="Kawano K."/>
            <person name="Sawayama S."/>
            <person name="Nakagawa S."/>
        </authorList>
    </citation>
    <scope>NUCLEOTIDE SEQUENCE [LARGE SCALE GENOMIC DNA]</scope>
    <source>
        <strain evidence="13 14">NKW57</strain>
    </source>
</reference>
<keyword evidence="14" id="KW-1185">Reference proteome</keyword>
<keyword evidence="7" id="KW-0963">Cytoplasm</keyword>
<evidence type="ECO:0000256" key="7">
    <source>
        <dbReference type="ARBA" id="ARBA00022490"/>
    </source>
</evidence>
<keyword evidence="8" id="KW-0645">Protease</keyword>
<evidence type="ECO:0000256" key="9">
    <source>
        <dbReference type="ARBA" id="ARBA00022801"/>
    </source>
</evidence>
<evidence type="ECO:0000256" key="6">
    <source>
        <dbReference type="ARBA" id="ARBA00022438"/>
    </source>
</evidence>
<dbReference type="Proteomes" id="UP001224392">
    <property type="component" value="Unassembled WGS sequence"/>
</dbReference>
<dbReference type="Pfam" id="PF00561">
    <property type="entry name" value="Abhydrolase_1"/>
    <property type="match status" value="1"/>
</dbReference>
<dbReference type="InterPro" id="IPR029058">
    <property type="entry name" value="AB_hydrolase_fold"/>
</dbReference>
<accession>A0ABQ6M2W5</accession>
<dbReference type="InterPro" id="IPR000073">
    <property type="entry name" value="AB_hydrolase_1"/>
</dbReference>
<dbReference type="InterPro" id="IPR002410">
    <property type="entry name" value="Peptidase_S33"/>
</dbReference>
<evidence type="ECO:0000256" key="1">
    <source>
        <dbReference type="ARBA" id="ARBA00001585"/>
    </source>
</evidence>
<evidence type="ECO:0000259" key="12">
    <source>
        <dbReference type="Pfam" id="PF00561"/>
    </source>
</evidence>
<comment type="caution">
    <text evidence="13">The sequence shown here is derived from an EMBL/GenBank/DDBJ whole genome shotgun (WGS) entry which is preliminary data.</text>
</comment>
<evidence type="ECO:0000256" key="8">
    <source>
        <dbReference type="ARBA" id="ARBA00022670"/>
    </source>
</evidence>
<dbReference type="EMBL" id="BSYJ01000007">
    <property type="protein sequence ID" value="GMG88666.1"/>
    <property type="molecule type" value="Genomic_DNA"/>
</dbReference>
<dbReference type="SUPFAM" id="SSF53474">
    <property type="entry name" value="alpha/beta-Hydrolases"/>
    <property type="match status" value="1"/>
</dbReference>
<feature type="chain" id="PRO_5047325686" description="Proline iminopeptidase" evidence="11">
    <location>
        <begin position="19"/>
        <end position="479"/>
    </location>
</feature>
<keyword evidence="9 13" id="KW-0378">Hydrolase</keyword>
<dbReference type="GO" id="GO:0016787">
    <property type="term" value="F:hydrolase activity"/>
    <property type="evidence" value="ECO:0007669"/>
    <property type="project" value="UniProtKB-KW"/>
</dbReference>
<evidence type="ECO:0000256" key="10">
    <source>
        <dbReference type="ARBA" id="ARBA00029605"/>
    </source>
</evidence>
<proteinExistence type="inferred from homology"/>
<dbReference type="EC" id="3.4.11.5" evidence="4"/>
<protein>
    <recommendedName>
        <fullName evidence="5">Proline iminopeptidase</fullName>
        <ecNumber evidence="4">3.4.11.5</ecNumber>
    </recommendedName>
    <alternativeName>
        <fullName evidence="10">Prolyl aminopeptidase</fullName>
    </alternativeName>
</protein>
<comment type="catalytic activity">
    <reaction evidence="1">
        <text>Release of N-terminal proline from a peptide.</text>
        <dbReference type="EC" id="3.4.11.5"/>
    </reaction>
</comment>
<evidence type="ECO:0000256" key="5">
    <source>
        <dbReference type="ARBA" id="ARBA00021843"/>
    </source>
</evidence>
<comment type="similarity">
    <text evidence="3">Belongs to the peptidase S33 family.</text>
</comment>
<feature type="domain" description="AB hydrolase-1" evidence="12">
    <location>
        <begin position="66"/>
        <end position="414"/>
    </location>
</feature>
<sequence length="479" mass="51333">MQRTACLLLLLVSLVAKAAEPVPERCFLDGWSQPLQCYRLQVGESVSGAELAVFVAPALEQNGLDPVFLLAGGPGQAASDLTPILPALSKVNRQRDLVMVDRRGAGHSGAFACEEFQGSVVADLDETVRLLGQCRKGKDNLVGQLNSRTTVEDLEQVRSQLGYERIALWGGSWGTRTALLYQQWYPASISALVLDGVAPIDSKIFLAAEAAQAALDKLASDCAGDPQCAALGNWQAQLLQLIADWESGGPTLKVIAGQPPIAVTSLHLQQTVRTALYAPEAAVMLPFSIAEAARGNYLPLQGLMQAVSGMMDSVSLGLMFSVACAESVPRIREEEIVSNGRNSFIGEAFTRTYTRGCEVWPVPARDYPQLSPQSHPVLFISGAGDPITPPVDLARSFAYLENKQQLVVQAGAHINTTRGCVPELIERFLDAPQETLDASCVAEIDLPPFMLSEFGFALNEVNQVVVSAGGADEQEAEND</sequence>
<name>A0ABQ6M2W5_9GAMM</name>
<evidence type="ECO:0000256" key="11">
    <source>
        <dbReference type="SAM" id="SignalP"/>
    </source>
</evidence>
<organism evidence="13 14">
    <name type="scientific">Biformimicrobium ophioploci</name>
    <dbReference type="NCBI Taxonomy" id="3036711"/>
    <lineage>
        <taxon>Bacteria</taxon>
        <taxon>Pseudomonadati</taxon>
        <taxon>Pseudomonadota</taxon>
        <taxon>Gammaproteobacteria</taxon>
        <taxon>Cellvibrionales</taxon>
        <taxon>Microbulbiferaceae</taxon>
        <taxon>Biformimicrobium</taxon>
    </lineage>
</organism>
<feature type="signal peptide" evidence="11">
    <location>
        <begin position="1"/>
        <end position="18"/>
    </location>
</feature>
<gene>
    <name evidence="13" type="ORF">MNKW57_29870</name>
</gene>